<gene>
    <name evidence="2" type="ORF">CARN6_2262</name>
</gene>
<reference evidence="2" key="1">
    <citation type="submission" date="2009-10" db="EMBL/GenBank/DDBJ databases">
        <title>Diversity of trophic interactions inside an arsenic-rich microbial ecosystem.</title>
        <authorList>
            <person name="Bertin P.N."/>
            <person name="Heinrich-Salmeron A."/>
            <person name="Pelletier E."/>
            <person name="Goulhen-Chollet F."/>
            <person name="Arsene-Ploetze F."/>
            <person name="Gallien S."/>
            <person name="Calteau A."/>
            <person name="Vallenet D."/>
            <person name="Casiot C."/>
            <person name="Chane-Woon-Ming B."/>
            <person name="Giloteaux L."/>
            <person name="Barakat M."/>
            <person name="Bonnefoy V."/>
            <person name="Bruneel O."/>
            <person name="Chandler M."/>
            <person name="Cleiss J."/>
            <person name="Duran R."/>
            <person name="Elbaz-Poulichet F."/>
            <person name="Fonknechten N."/>
            <person name="Lauga B."/>
            <person name="Mornico D."/>
            <person name="Ortet P."/>
            <person name="Schaeffer C."/>
            <person name="Siguier P."/>
            <person name="Alexander Thil Smith A."/>
            <person name="Van Dorsselaer A."/>
            <person name="Weissenbach J."/>
            <person name="Medigue C."/>
            <person name="Le Paslier D."/>
        </authorList>
    </citation>
    <scope>NUCLEOTIDE SEQUENCE</scope>
</reference>
<protein>
    <submittedName>
        <fullName evidence="2">Uncharacterized protein</fullName>
    </submittedName>
</protein>
<organism evidence="2">
    <name type="scientific">mine drainage metagenome</name>
    <dbReference type="NCBI Taxonomy" id="410659"/>
    <lineage>
        <taxon>unclassified sequences</taxon>
        <taxon>metagenomes</taxon>
        <taxon>ecological metagenomes</taxon>
    </lineage>
</organism>
<name>E6QND5_9ZZZZ</name>
<evidence type="ECO:0000313" key="2">
    <source>
        <dbReference type="EMBL" id="CBI08756.1"/>
    </source>
</evidence>
<feature type="compositionally biased region" description="Polar residues" evidence="1">
    <location>
        <begin position="89"/>
        <end position="99"/>
    </location>
</feature>
<feature type="compositionally biased region" description="Basic and acidic residues" evidence="1">
    <location>
        <begin position="57"/>
        <end position="70"/>
    </location>
</feature>
<comment type="caution">
    <text evidence="2">The sequence shown here is derived from an EMBL/GenBank/DDBJ whole genome shotgun (WGS) entry which is preliminary data.</text>
</comment>
<proteinExistence type="predicted"/>
<evidence type="ECO:0000256" key="1">
    <source>
        <dbReference type="SAM" id="MobiDB-lite"/>
    </source>
</evidence>
<dbReference type="EMBL" id="CABQ01000266">
    <property type="protein sequence ID" value="CBI08756.1"/>
    <property type="molecule type" value="Genomic_DNA"/>
</dbReference>
<feature type="region of interest" description="Disordered" evidence="1">
    <location>
        <begin position="15"/>
        <end position="99"/>
    </location>
</feature>
<accession>E6QND5</accession>
<sequence length="99" mass="11576">MTSLIAVAATSAMAETKFEQNHPRRDQVNDRLQNQDRRIHHEVQEGEMSKQQARRLHKDDRHIRHEEQRMAARNGGAITKQEQNKLNRQENGVSRQIGK</sequence>
<dbReference type="AlphaFoldDB" id="E6QND5"/>
<feature type="compositionally biased region" description="Basic and acidic residues" evidence="1">
    <location>
        <begin position="16"/>
        <end position="48"/>
    </location>
</feature>